<dbReference type="InterPro" id="IPR026669">
    <property type="entry name" value="Arsenite_MeTrfase-like"/>
</dbReference>
<dbReference type="Proteomes" id="UP001479436">
    <property type="component" value="Unassembled WGS sequence"/>
</dbReference>
<dbReference type="SUPFAM" id="SSF53335">
    <property type="entry name" value="S-adenosyl-L-methionine-dependent methyltransferases"/>
    <property type="match status" value="1"/>
</dbReference>
<keyword evidence="1" id="KW-0808">Transferase</keyword>
<dbReference type="EC" id="2.1.1.137" evidence="4"/>
<evidence type="ECO:0000313" key="11">
    <source>
        <dbReference type="Proteomes" id="UP001479436"/>
    </source>
</evidence>
<evidence type="ECO:0000313" key="10">
    <source>
        <dbReference type="EMBL" id="KAK9761676.1"/>
    </source>
</evidence>
<evidence type="ECO:0000256" key="8">
    <source>
        <dbReference type="ARBA" id="ARBA00048428"/>
    </source>
</evidence>
<comment type="similarity">
    <text evidence="3">Belongs to the methyltransferase superfamily. Arsenite methyltransferase family.</text>
</comment>
<dbReference type="Gene3D" id="3.40.50.150">
    <property type="entry name" value="Vaccinia Virus protein VP39"/>
    <property type="match status" value="1"/>
</dbReference>
<organism evidence="10 11">
    <name type="scientific">Basidiobolus ranarum</name>
    <dbReference type="NCBI Taxonomy" id="34480"/>
    <lineage>
        <taxon>Eukaryota</taxon>
        <taxon>Fungi</taxon>
        <taxon>Fungi incertae sedis</taxon>
        <taxon>Zoopagomycota</taxon>
        <taxon>Entomophthoromycotina</taxon>
        <taxon>Basidiobolomycetes</taxon>
        <taxon>Basidiobolales</taxon>
        <taxon>Basidiobolaceae</taxon>
        <taxon>Basidiobolus</taxon>
    </lineage>
</organism>
<dbReference type="PANTHER" id="PTHR43675:SF8">
    <property type="entry name" value="ARSENITE METHYLTRANSFERASE"/>
    <property type="match status" value="1"/>
</dbReference>
<sequence>MADHKETLQLVEEYYGKVLKGTQDIKSDVCTLKSSPSKIISEVLKIVPDEVKGRYYGCGSTVPLGIEGLDVLDLGSGSGRDCYVAAKLVGASGSVTGVDMTDELLSIASSNVEAYSQILGFKPNIRFVKGYIESLHDAGIASESIDLCISNCVVNLSPNKEAVLKGVYRVLREQGEFYFSDIYASRTVPESFKTNPVLIGEGFGGSLTQEEFKQLYCKTGFDDARVVSKTDIVIQDSTIKSWIGDIQFYAITHHVFKLPKDHEQTYVNGQVVVYNGTYPGDADVFTLDINNKFTKGEPTPVDAGTFRILYHSKQHRYFDFPSL</sequence>
<dbReference type="InterPro" id="IPR029063">
    <property type="entry name" value="SAM-dependent_MTases_sf"/>
</dbReference>
<dbReference type="InterPro" id="IPR025714">
    <property type="entry name" value="Methyltranfer_dom"/>
</dbReference>
<comment type="catalytic activity">
    <reaction evidence="8">
        <text>arsenic triglutathione + 3 [thioredoxin]-dithiol + 3 S-adenosyl-L-methionine = trimethylarsine + 3 [thioredoxin]-disulfide + 3 glutathione + 3 S-adenosyl-L-homocysteine + 3 H(+)</text>
        <dbReference type="Rhea" id="RHEA:69432"/>
        <dbReference type="Rhea" id="RHEA-COMP:10698"/>
        <dbReference type="Rhea" id="RHEA-COMP:10700"/>
        <dbReference type="ChEBI" id="CHEBI:15378"/>
        <dbReference type="ChEBI" id="CHEBI:27130"/>
        <dbReference type="ChEBI" id="CHEBI:29950"/>
        <dbReference type="ChEBI" id="CHEBI:50058"/>
        <dbReference type="ChEBI" id="CHEBI:57856"/>
        <dbReference type="ChEBI" id="CHEBI:57925"/>
        <dbReference type="ChEBI" id="CHEBI:59789"/>
        <dbReference type="ChEBI" id="CHEBI:183640"/>
        <dbReference type="EC" id="2.1.1.137"/>
    </reaction>
</comment>
<dbReference type="Pfam" id="PF13847">
    <property type="entry name" value="Methyltransf_31"/>
    <property type="match status" value="1"/>
</dbReference>
<comment type="catalytic activity">
    <reaction evidence="6">
        <text>arsenic triglutathione + [thioredoxin]-dithiol + S-adenosyl-L-methionine + 2 H2O = methylarsonous acid + [thioredoxin]-disulfide + 3 glutathione + S-adenosyl-L-homocysteine + H(+)</text>
        <dbReference type="Rhea" id="RHEA:69460"/>
        <dbReference type="Rhea" id="RHEA-COMP:10698"/>
        <dbReference type="Rhea" id="RHEA-COMP:10700"/>
        <dbReference type="ChEBI" id="CHEBI:15377"/>
        <dbReference type="ChEBI" id="CHEBI:15378"/>
        <dbReference type="ChEBI" id="CHEBI:17826"/>
        <dbReference type="ChEBI" id="CHEBI:29950"/>
        <dbReference type="ChEBI" id="CHEBI:50058"/>
        <dbReference type="ChEBI" id="CHEBI:57856"/>
        <dbReference type="ChEBI" id="CHEBI:57925"/>
        <dbReference type="ChEBI" id="CHEBI:59789"/>
        <dbReference type="ChEBI" id="CHEBI:183640"/>
        <dbReference type="EC" id="2.1.1.137"/>
    </reaction>
</comment>
<proteinExistence type="inferred from homology"/>
<evidence type="ECO:0000256" key="3">
    <source>
        <dbReference type="ARBA" id="ARBA00034487"/>
    </source>
</evidence>
<name>A0ABR2WJK0_9FUNG</name>
<evidence type="ECO:0000256" key="2">
    <source>
        <dbReference type="ARBA" id="ARBA00022691"/>
    </source>
</evidence>
<evidence type="ECO:0000256" key="4">
    <source>
        <dbReference type="ARBA" id="ARBA00034521"/>
    </source>
</evidence>
<dbReference type="Gene3D" id="3.40.5.100">
    <property type="match status" value="1"/>
</dbReference>
<dbReference type="EMBL" id="JASJQH010001272">
    <property type="protein sequence ID" value="KAK9761676.1"/>
    <property type="molecule type" value="Genomic_DNA"/>
</dbReference>
<keyword evidence="11" id="KW-1185">Reference proteome</keyword>
<comment type="caution">
    <text evidence="10">The sequence shown here is derived from an EMBL/GenBank/DDBJ whole genome shotgun (WGS) entry which is preliminary data.</text>
</comment>
<evidence type="ECO:0000256" key="7">
    <source>
        <dbReference type="ARBA" id="ARBA00047943"/>
    </source>
</evidence>
<evidence type="ECO:0000256" key="6">
    <source>
        <dbReference type="ARBA" id="ARBA00047941"/>
    </source>
</evidence>
<dbReference type="CDD" id="cd02440">
    <property type="entry name" value="AdoMet_MTases"/>
    <property type="match status" value="1"/>
</dbReference>
<reference evidence="10 11" key="1">
    <citation type="submission" date="2023-04" db="EMBL/GenBank/DDBJ databases">
        <title>Genome of Basidiobolus ranarum AG-B5.</title>
        <authorList>
            <person name="Stajich J.E."/>
            <person name="Carter-House D."/>
            <person name="Gryganskyi A."/>
        </authorList>
    </citation>
    <scope>NUCLEOTIDE SEQUENCE [LARGE SCALE GENOMIC DNA]</scope>
    <source>
        <strain evidence="10 11">AG-B5</strain>
    </source>
</reference>
<evidence type="ECO:0000256" key="5">
    <source>
        <dbReference type="ARBA" id="ARBA00034545"/>
    </source>
</evidence>
<dbReference type="PANTHER" id="PTHR43675">
    <property type="entry name" value="ARSENITE METHYLTRANSFERASE"/>
    <property type="match status" value="1"/>
</dbReference>
<comment type="catalytic activity">
    <reaction evidence="7">
        <text>arsenic triglutathione + 2 [thioredoxin]-dithiol + 2 S-adenosyl-L-methionine + H2O = dimethylarsinous acid + 2 [thioredoxin]-disulfide + 3 glutathione + 2 S-adenosyl-L-homocysteine + 2 H(+)</text>
        <dbReference type="Rhea" id="RHEA:69464"/>
        <dbReference type="Rhea" id="RHEA-COMP:10698"/>
        <dbReference type="Rhea" id="RHEA-COMP:10700"/>
        <dbReference type="ChEBI" id="CHEBI:15377"/>
        <dbReference type="ChEBI" id="CHEBI:15378"/>
        <dbReference type="ChEBI" id="CHEBI:23808"/>
        <dbReference type="ChEBI" id="CHEBI:29950"/>
        <dbReference type="ChEBI" id="CHEBI:50058"/>
        <dbReference type="ChEBI" id="CHEBI:57856"/>
        <dbReference type="ChEBI" id="CHEBI:57925"/>
        <dbReference type="ChEBI" id="CHEBI:59789"/>
        <dbReference type="ChEBI" id="CHEBI:183640"/>
        <dbReference type="EC" id="2.1.1.137"/>
    </reaction>
</comment>
<feature type="domain" description="Methyltransferase" evidence="9">
    <location>
        <begin position="68"/>
        <end position="216"/>
    </location>
</feature>
<protein>
    <recommendedName>
        <fullName evidence="5">Arsenite methyltransferase</fullName>
        <ecNumber evidence="4">2.1.1.137</ecNumber>
    </recommendedName>
</protein>
<gene>
    <name evidence="10" type="ORF">K7432_013239</name>
</gene>
<keyword evidence="2" id="KW-0949">S-adenosyl-L-methionine</keyword>
<evidence type="ECO:0000256" key="1">
    <source>
        <dbReference type="ARBA" id="ARBA00022679"/>
    </source>
</evidence>
<evidence type="ECO:0000259" key="9">
    <source>
        <dbReference type="Pfam" id="PF13847"/>
    </source>
</evidence>
<accession>A0ABR2WJK0</accession>